<evidence type="ECO:0008006" key="2">
    <source>
        <dbReference type="Google" id="ProtNLM"/>
    </source>
</evidence>
<reference evidence="1" key="1">
    <citation type="journal article" date="2014" name="Front. Microbiol.">
        <title>High frequency of phylogenetically diverse reductive dehalogenase-homologous genes in deep subseafloor sedimentary metagenomes.</title>
        <authorList>
            <person name="Kawai M."/>
            <person name="Futagami T."/>
            <person name="Toyoda A."/>
            <person name="Takaki Y."/>
            <person name="Nishi S."/>
            <person name="Hori S."/>
            <person name="Arai W."/>
            <person name="Tsubouchi T."/>
            <person name="Morono Y."/>
            <person name="Uchiyama I."/>
            <person name="Ito T."/>
            <person name="Fujiyama A."/>
            <person name="Inagaki F."/>
            <person name="Takami H."/>
        </authorList>
    </citation>
    <scope>NUCLEOTIDE SEQUENCE</scope>
    <source>
        <strain evidence="1">Expedition CK06-06</strain>
    </source>
</reference>
<organism evidence="1">
    <name type="scientific">marine sediment metagenome</name>
    <dbReference type="NCBI Taxonomy" id="412755"/>
    <lineage>
        <taxon>unclassified sequences</taxon>
        <taxon>metagenomes</taxon>
        <taxon>ecological metagenomes</taxon>
    </lineage>
</organism>
<proteinExistence type="predicted"/>
<dbReference type="EMBL" id="BART01035269">
    <property type="protein sequence ID" value="GAH12744.1"/>
    <property type="molecule type" value="Genomic_DNA"/>
</dbReference>
<protein>
    <recommendedName>
        <fullName evidence="2">Glycosyltransferase 2-like domain-containing protein</fullName>
    </recommendedName>
</protein>
<name>X1E6D0_9ZZZZ</name>
<feature type="non-terminal residue" evidence="1">
    <location>
        <position position="36"/>
    </location>
</feature>
<gene>
    <name evidence="1" type="ORF">S01H4_59980</name>
</gene>
<dbReference type="AlphaFoldDB" id="X1E6D0"/>
<sequence length="36" mass="4111">MNISIVITAKDEESNLARLLTSLVPFWKELHEVIVT</sequence>
<accession>X1E6D0</accession>
<evidence type="ECO:0000313" key="1">
    <source>
        <dbReference type="EMBL" id="GAH12744.1"/>
    </source>
</evidence>
<comment type="caution">
    <text evidence="1">The sequence shown here is derived from an EMBL/GenBank/DDBJ whole genome shotgun (WGS) entry which is preliminary data.</text>
</comment>